<keyword evidence="2" id="KW-0472">Membrane</keyword>
<gene>
    <name evidence="4" type="ORF">HNR25_001187</name>
</gene>
<sequence>MSPSSGNSDRSLRESRSRRRTGLALLLGLVVLAAGTGLLVVDRQAPQVLTGDDAGSATGGAQSGGSGSGSASATATAPQPSGDGDAPDSGGTGGGSGGGDASTATPAEERTGGQPEEEGTDTPAPQDRPSDEELPAVMGSVEDEVDEAGGELEVVPGESDPAGEGPRTRYTVEVEEGLPGDAADFAAAVEQILADERGWRGEDGISMQRVDGEHPDFRVALAAPETVDRMCAPLQTMGRVSCTTNDRAIINQNRWVSGVEHFDGDLRTYRIYVINHEVGHALGRGHVSCPGPGEPAPVMQQQTFGLQGCEPNGWVQ</sequence>
<evidence type="ECO:0000313" key="5">
    <source>
        <dbReference type="Proteomes" id="UP000578077"/>
    </source>
</evidence>
<feature type="compositionally biased region" description="Acidic residues" evidence="1">
    <location>
        <begin position="141"/>
        <end position="150"/>
    </location>
</feature>
<protein>
    <recommendedName>
        <fullName evidence="3">DUF3152 domain-containing protein</fullName>
    </recommendedName>
</protein>
<evidence type="ECO:0000256" key="2">
    <source>
        <dbReference type="SAM" id="Phobius"/>
    </source>
</evidence>
<keyword evidence="5" id="KW-1185">Reference proteome</keyword>
<proteinExistence type="predicted"/>
<feature type="region of interest" description="Disordered" evidence="1">
    <location>
        <begin position="52"/>
        <end position="167"/>
    </location>
</feature>
<keyword evidence="2" id="KW-0812">Transmembrane</keyword>
<feature type="transmembrane region" description="Helical" evidence="2">
    <location>
        <begin position="21"/>
        <end position="41"/>
    </location>
</feature>
<evidence type="ECO:0000256" key="1">
    <source>
        <dbReference type="SAM" id="MobiDB-lite"/>
    </source>
</evidence>
<dbReference type="RefSeq" id="WP_246463526.1">
    <property type="nucleotide sequence ID" value="NZ_BAABKT010000004.1"/>
</dbReference>
<dbReference type="Pfam" id="PF11350">
    <property type="entry name" value="DUF3152"/>
    <property type="match status" value="1"/>
</dbReference>
<dbReference type="SUPFAM" id="SSF55486">
    <property type="entry name" value="Metalloproteases ('zincins'), catalytic domain"/>
    <property type="match status" value="1"/>
</dbReference>
<name>A0A841E323_9ACTN</name>
<accession>A0A841E323</accession>
<dbReference type="Proteomes" id="UP000578077">
    <property type="component" value="Unassembled WGS sequence"/>
</dbReference>
<dbReference type="InterPro" id="IPR022603">
    <property type="entry name" value="DUF3152"/>
</dbReference>
<organism evidence="4 5">
    <name type="scientific">Streptomonospora salina</name>
    <dbReference type="NCBI Taxonomy" id="104205"/>
    <lineage>
        <taxon>Bacteria</taxon>
        <taxon>Bacillati</taxon>
        <taxon>Actinomycetota</taxon>
        <taxon>Actinomycetes</taxon>
        <taxon>Streptosporangiales</taxon>
        <taxon>Nocardiopsidaceae</taxon>
        <taxon>Streptomonospora</taxon>
    </lineage>
</organism>
<dbReference type="EMBL" id="JACHLY010000001">
    <property type="protein sequence ID" value="MBB5997436.1"/>
    <property type="molecule type" value="Genomic_DNA"/>
</dbReference>
<feature type="compositionally biased region" description="Gly residues" evidence="1">
    <location>
        <begin position="90"/>
        <end position="100"/>
    </location>
</feature>
<dbReference type="InterPro" id="IPR024079">
    <property type="entry name" value="MetalloPept_cat_dom_sf"/>
</dbReference>
<evidence type="ECO:0000313" key="4">
    <source>
        <dbReference type="EMBL" id="MBB5997436.1"/>
    </source>
</evidence>
<feature type="compositionally biased region" description="Gly residues" evidence="1">
    <location>
        <begin position="57"/>
        <end position="68"/>
    </location>
</feature>
<feature type="compositionally biased region" description="Low complexity" evidence="1">
    <location>
        <begin position="69"/>
        <end position="89"/>
    </location>
</feature>
<feature type="domain" description="DUF3152" evidence="3">
    <location>
        <begin position="147"/>
        <end position="307"/>
    </location>
</feature>
<dbReference type="Gene3D" id="3.40.390.10">
    <property type="entry name" value="Collagenase (Catalytic Domain)"/>
    <property type="match status" value="1"/>
</dbReference>
<keyword evidence="2" id="KW-1133">Transmembrane helix</keyword>
<comment type="caution">
    <text evidence="4">The sequence shown here is derived from an EMBL/GenBank/DDBJ whole genome shotgun (WGS) entry which is preliminary data.</text>
</comment>
<dbReference type="AlphaFoldDB" id="A0A841E323"/>
<evidence type="ECO:0000259" key="3">
    <source>
        <dbReference type="Pfam" id="PF11350"/>
    </source>
</evidence>
<dbReference type="GO" id="GO:0008237">
    <property type="term" value="F:metallopeptidase activity"/>
    <property type="evidence" value="ECO:0007669"/>
    <property type="project" value="InterPro"/>
</dbReference>
<reference evidence="4 5" key="1">
    <citation type="submission" date="2020-08" db="EMBL/GenBank/DDBJ databases">
        <title>Sequencing the genomes of 1000 actinobacteria strains.</title>
        <authorList>
            <person name="Klenk H.-P."/>
        </authorList>
    </citation>
    <scope>NUCLEOTIDE SEQUENCE [LARGE SCALE GENOMIC DNA]</scope>
    <source>
        <strain evidence="4 5">DSM 44593</strain>
    </source>
</reference>